<dbReference type="PANTHER" id="PTHR11055">
    <property type="entry name" value="BIFUNCTIONAL 3'-PHOSPHOADENOSINE 5'-PHOSPHOSULFATE SYNTHASE"/>
    <property type="match status" value="1"/>
</dbReference>
<evidence type="ECO:0000313" key="7">
    <source>
        <dbReference type="Proteomes" id="UP001589818"/>
    </source>
</evidence>
<keyword evidence="4" id="KW-0067">ATP-binding</keyword>
<dbReference type="Gene3D" id="3.40.50.300">
    <property type="entry name" value="P-loop containing nucleotide triphosphate hydrolases"/>
    <property type="match status" value="1"/>
</dbReference>
<evidence type="ECO:0000256" key="4">
    <source>
        <dbReference type="ARBA" id="ARBA00022840"/>
    </source>
</evidence>
<keyword evidence="3" id="KW-0547">Nucleotide-binding</keyword>
<evidence type="ECO:0000256" key="1">
    <source>
        <dbReference type="ARBA" id="ARBA00004806"/>
    </source>
</evidence>
<reference evidence="6 7" key="1">
    <citation type="submission" date="2024-09" db="EMBL/GenBank/DDBJ databases">
        <authorList>
            <person name="Sun Q."/>
            <person name="Mori K."/>
        </authorList>
    </citation>
    <scope>NUCLEOTIDE SEQUENCE [LARGE SCALE GENOMIC DNA]</scope>
    <source>
        <strain evidence="6 7">CCM 4839</strain>
    </source>
</reference>
<evidence type="ECO:0000313" key="6">
    <source>
        <dbReference type="EMBL" id="MFC0395567.1"/>
    </source>
</evidence>
<keyword evidence="6" id="KW-0418">Kinase</keyword>
<feature type="domain" description="APS kinase" evidence="5">
    <location>
        <begin position="1"/>
        <end position="47"/>
    </location>
</feature>
<dbReference type="Proteomes" id="UP001589818">
    <property type="component" value="Unassembled WGS sequence"/>
</dbReference>
<evidence type="ECO:0000256" key="2">
    <source>
        <dbReference type="ARBA" id="ARBA00022679"/>
    </source>
</evidence>
<accession>A0ABV6JIL9</accession>
<dbReference type="InterPro" id="IPR059117">
    <property type="entry name" value="APS_kinase_dom"/>
</dbReference>
<gene>
    <name evidence="6" type="ORF">ACFFJ8_29880</name>
</gene>
<dbReference type="SUPFAM" id="SSF52540">
    <property type="entry name" value="P-loop containing nucleoside triphosphate hydrolases"/>
    <property type="match status" value="1"/>
</dbReference>
<protein>
    <submittedName>
        <fullName evidence="6">Adenylyl-sulfate kinase</fullName>
        <ecNumber evidence="6">2.7.1.25</ecNumber>
    </submittedName>
</protein>
<dbReference type="EC" id="2.7.1.25" evidence="6"/>
<evidence type="ECO:0000256" key="3">
    <source>
        <dbReference type="ARBA" id="ARBA00022741"/>
    </source>
</evidence>
<dbReference type="RefSeq" id="WP_373567528.1">
    <property type="nucleotide sequence ID" value="NZ_JANHOF010000001.1"/>
</dbReference>
<dbReference type="PANTHER" id="PTHR11055:SF1">
    <property type="entry name" value="PAPS SYNTHETASE, ISOFORM D"/>
    <property type="match status" value="1"/>
</dbReference>
<keyword evidence="7" id="KW-1185">Reference proteome</keyword>
<keyword evidence="2 6" id="KW-0808">Transferase</keyword>
<name>A0ABV6JIL9_9BACL</name>
<sequence>MSGSEKSTLAFALEKELHARNIASYVLDGDNIRHGLNRDLGFSSDER</sequence>
<dbReference type="EMBL" id="JBHLVF010000041">
    <property type="protein sequence ID" value="MFC0395567.1"/>
    <property type="molecule type" value="Genomic_DNA"/>
</dbReference>
<dbReference type="InterPro" id="IPR027417">
    <property type="entry name" value="P-loop_NTPase"/>
</dbReference>
<comment type="caution">
    <text evidence="6">The sequence shown here is derived from an EMBL/GenBank/DDBJ whole genome shotgun (WGS) entry which is preliminary data.</text>
</comment>
<dbReference type="GO" id="GO:0004020">
    <property type="term" value="F:adenylylsulfate kinase activity"/>
    <property type="evidence" value="ECO:0007669"/>
    <property type="project" value="UniProtKB-EC"/>
</dbReference>
<organism evidence="6 7">
    <name type="scientific">Paenibacillus mendelii</name>
    <dbReference type="NCBI Taxonomy" id="206163"/>
    <lineage>
        <taxon>Bacteria</taxon>
        <taxon>Bacillati</taxon>
        <taxon>Bacillota</taxon>
        <taxon>Bacilli</taxon>
        <taxon>Bacillales</taxon>
        <taxon>Paenibacillaceae</taxon>
        <taxon>Paenibacillus</taxon>
    </lineage>
</organism>
<dbReference type="Pfam" id="PF01583">
    <property type="entry name" value="APS_kinase"/>
    <property type="match status" value="1"/>
</dbReference>
<proteinExistence type="predicted"/>
<evidence type="ECO:0000259" key="5">
    <source>
        <dbReference type="Pfam" id="PF01583"/>
    </source>
</evidence>
<comment type="pathway">
    <text evidence="1">Sulfur metabolism; hydrogen sulfide biosynthesis; sulfite from sulfate: step 2/3.</text>
</comment>